<comment type="caution">
    <text evidence="2">The sequence shown here is derived from an EMBL/GenBank/DDBJ whole genome shotgun (WGS) entry which is preliminary data.</text>
</comment>
<keyword evidence="3" id="KW-1185">Reference proteome</keyword>
<name>A0A226D0R9_FOLCA</name>
<feature type="chain" id="PRO_5013257186" evidence="1">
    <location>
        <begin position="22"/>
        <end position="250"/>
    </location>
</feature>
<evidence type="ECO:0000256" key="1">
    <source>
        <dbReference type="SAM" id="SignalP"/>
    </source>
</evidence>
<organism evidence="2 3">
    <name type="scientific">Folsomia candida</name>
    <name type="common">Springtail</name>
    <dbReference type="NCBI Taxonomy" id="158441"/>
    <lineage>
        <taxon>Eukaryota</taxon>
        <taxon>Metazoa</taxon>
        <taxon>Ecdysozoa</taxon>
        <taxon>Arthropoda</taxon>
        <taxon>Hexapoda</taxon>
        <taxon>Collembola</taxon>
        <taxon>Entomobryomorpha</taxon>
        <taxon>Isotomoidea</taxon>
        <taxon>Isotomidae</taxon>
        <taxon>Proisotominae</taxon>
        <taxon>Folsomia</taxon>
    </lineage>
</organism>
<evidence type="ECO:0000313" key="2">
    <source>
        <dbReference type="EMBL" id="OXA37886.1"/>
    </source>
</evidence>
<proteinExistence type="predicted"/>
<protein>
    <submittedName>
        <fullName evidence="2">Uncharacterized protein</fullName>
    </submittedName>
</protein>
<dbReference type="Proteomes" id="UP000198287">
    <property type="component" value="Unassembled WGS sequence"/>
</dbReference>
<feature type="signal peptide" evidence="1">
    <location>
        <begin position="1"/>
        <end position="21"/>
    </location>
</feature>
<gene>
    <name evidence="2" type="ORF">Fcan01_27378</name>
</gene>
<sequence length="250" mass="28361">MSKTALIFLVVVTMATGAVQGGTLNEYRKGELKSKVLERVDALDWECPSYCDYCTGDRCYFYEYYYDGDFELALRCAEQKSPYPRPQIFAGLTSNRGQRGEGVWLLAILRQFYQYLACGTSFFSAHKADYDRLFKISKPHPLGVWLLSAISIQGKYLMRHIIFLSTQSRLRPLVQNFKTTPTGGVVTVGYFNPTQVSHATYHFSQHTKPITTACSKFQNHTHWGCGHCRLFQSNASISCDISFVSAYKAD</sequence>
<keyword evidence="1" id="KW-0732">Signal</keyword>
<reference evidence="2 3" key="1">
    <citation type="submission" date="2015-12" db="EMBL/GenBank/DDBJ databases">
        <title>The genome of Folsomia candida.</title>
        <authorList>
            <person name="Faddeeva A."/>
            <person name="Derks M.F."/>
            <person name="Anvar Y."/>
            <person name="Smit S."/>
            <person name="Van Straalen N."/>
            <person name="Roelofs D."/>
        </authorList>
    </citation>
    <scope>NUCLEOTIDE SEQUENCE [LARGE SCALE GENOMIC DNA]</scope>
    <source>
        <strain evidence="2 3">VU population</strain>
        <tissue evidence="2">Whole body</tissue>
    </source>
</reference>
<dbReference type="EMBL" id="LNIX01000051">
    <property type="protein sequence ID" value="OXA37886.1"/>
    <property type="molecule type" value="Genomic_DNA"/>
</dbReference>
<dbReference type="AlphaFoldDB" id="A0A226D0R9"/>
<evidence type="ECO:0000313" key="3">
    <source>
        <dbReference type="Proteomes" id="UP000198287"/>
    </source>
</evidence>
<accession>A0A226D0R9</accession>